<dbReference type="Proteomes" id="UP001141806">
    <property type="component" value="Unassembled WGS sequence"/>
</dbReference>
<keyword evidence="7" id="KW-1185">Reference proteome</keyword>
<evidence type="ECO:0000313" key="7">
    <source>
        <dbReference type="Proteomes" id="UP001141806"/>
    </source>
</evidence>
<sequence length="119" mass="13022">MKEKVRMELETTYEKMRRLASENPVVVFTIKDCCMGHVVKCLLFSLGVAPTIIELDDKESGTEMHAVLHDLAATGDAHHHHEPAVFVGGEFLGGVQTLMSSHINGSLVPLLKDAGALWL</sequence>
<comment type="subcellular location">
    <subcellularLocation>
        <location evidence="1">Cytoplasm</location>
    </subcellularLocation>
</comment>
<dbReference type="GO" id="GO:0005737">
    <property type="term" value="C:cytoplasm"/>
    <property type="evidence" value="ECO:0007669"/>
    <property type="project" value="UniProtKB-SubCell"/>
</dbReference>
<dbReference type="PROSITE" id="PS51354">
    <property type="entry name" value="GLUTAREDOXIN_2"/>
    <property type="match status" value="1"/>
</dbReference>
<feature type="domain" description="Glutaredoxin" evidence="5">
    <location>
        <begin position="25"/>
        <end position="91"/>
    </location>
</feature>
<dbReference type="OrthoDB" id="418495at2759"/>
<comment type="similarity">
    <text evidence="2">Belongs to the glutaredoxin family. CC-type subfamily.</text>
</comment>
<evidence type="ECO:0000256" key="1">
    <source>
        <dbReference type="ARBA" id="ARBA00004496"/>
    </source>
</evidence>
<accession>A0A9Q0JWY0</accession>
<dbReference type="Gene3D" id="3.40.30.10">
    <property type="entry name" value="Glutaredoxin"/>
    <property type="match status" value="1"/>
</dbReference>
<reference evidence="6" key="1">
    <citation type="journal article" date="2023" name="Plant J.">
        <title>The genome of the king protea, Protea cynaroides.</title>
        <authorList>
            <person name="Chang J."/>
            <person name="Duong T.A."/>
            <person name="Schoeman C."/>
            <person name="Ma X."/>
            <person name="Roodt D."/>
            <person name="Barker N."/>
            <person name="Li Z."/>
            <person name="Van de Peer Y."/>
            <person name="Mizrachi E."/>
        </authorList>
    </citation>
    <scope>NUCLEOTIDE SEQUENCE</scope>
    <source>
        <tissue evidence="6">Young leaves</tissue>
    </source>
</reference>
<comment type="caution">
    <text evidence="6">The sequence shown here is derived from an EMBL/GenBank/DDBJ whole genome shotgun (WGS) entry which is preliminary data.</text>
</comment>
<evidence type="ECO:0000256" key="2">
    <source>
        <dbReference type="ARBA" id="ARBA00007568"/>
    </source>
</evidence>
<evidence type="ECO:0000313" key="6">
    <source>
        <dbReference type="EMBL" id="KAJ4953570.1"/>
    </source>
</evidence>
<evidence type="ECO:0000256" key="4">
    <source>
        <dbReference type="ARBA" id="ARBA00023284"/>
    </source>
</evidence>
<dbReference type="SUPFAM" id="SSF52833">
    <property type="entry name" value="Thioredoxin-like"/>
    <property type="match status" value="1"/>
</dbReference>
<dbReference type="InterPro" id="IPR002109">
    <property type="entry name" value="Glutaredoxin"/>
</dbReference>
<evidence type="ECO:0000259" key="5">
    <source>
        <dbReference type="Pfam" id="PF00462"/>
    </source>
</evidence>
<gene>
    <name evidence="6" type="ORF">NE237_030402</name>
</gene>
<dbReference type="AlphaFoldDB" id="A0A9Q0JWY0"/>
<dbReference type="EMBL" id="JAMYWD010000012">
    <property type="protein sequence ID" value="KAJ4953570.1"/>
    <property type="molecule type" value="Genomic_DNA"/>
</dbReference>
<dbReference type="Pfam" id="PF00462">
    <property type="entry name" value="Glutaredoxin"/>
    <property type="match status" value="1"/>
</dbReference>
<keyword evidence="4" id="KW-0676">Redox-active center</keyword>
<name>A0A9Q0JWY0_9MAGN</name>
<dbReference type="PANTHER" id="PTHR10168">
    <property type="entry name" value="GLUTAREDOXIN"/>
    <property type="match status" value="1"/>
</dbReference>
<dbReference type="InterPro" id="IPR011905">
    <property type="entry name" value="GlrX-like_pln_2"/>
</dbReference>
<dbReference type="InterPro" id="IPR036249">
    <property type="entry name" value="Thioredoxin-like_sf"/>
</dbReference>
<proteinExistence type="inferred from homology"/>
<protein>
    <recommendedName>
        <fullName evidence="5">Glutaredoxin domain-containing protein</fullName>
    </recommendedName>
</protein>
<dbReference type="NCBIfam" id="TIGR02189">
    <property type="entry name" value="GlrX-like_plant"/>
    <property type="match status" value="1"/>
</dbReference>
<keyword evidence="3" id="KW-0963">Cytoplasm</keyword>
<evidence type="ECO:0000256" key="3">
    <source>
        <dbReference type="ARBA" id="ARBA00022490"/>
    </source>
</evidence>
<organism evidence="6 7">
    <name type="scientific">Protea cynaroides</name>
    <dbReference type="NCBI Taxonomy" id="273540"/>
    <lineage>
        <taxon>Eukaryota</taxon>
        <taxon>Viridiplantae</taxon>
        <taxon>Streptophyta</taxon>
        <taxon>Embryophyta</taxon>
        <taxon>Tracheophyta</taxon>
        <taxon>Spermatophyta</taxon>
        <taxon>Magnoliopsida</taxon>
        <taxon>Proteales</taxon>
        <taxon>Proteaceae</taxon>
        <taxon>Protea</taxon>
    </lineage>
</organism>